<gene>
    <name evidence="2" type="ORF">ET524_00540</name>
</gene>
<feature type="region of interest" description="Disordered" evidence="1">
    <location>
        <begin position="1"/>
        <end position="73"/>
    </location>
</feature>
<evidence type="ECO:0000313" key="2">
    <source>
        <dbReference type="EMBL" id="RXZ53153.1"/>
    </source>
</evidence>
<dbReference type="Gene3D" id="1.10.10.10">
    <property type="entry name" value="Winged helix-like DNA-binding domain superfamily/Winged helix DNA-binding domain"/>
    <property type="match status" value="1"/>
</dbReference>
<dbReference type="InterPro" id="IPR036388">
    <property type="entry name" value="WH-like_DNA-bd_sf"/>
</dbReference>
<feature type="compositionally biased region" description="Basic residues" evidence="1">
    <location>
        <begin position="30"/>
        <end position="40"/>
    </location>
</feature>
<proteinExistence type="predicted"/>
<keyword evidence="3" id="KW-1185">Reference proteome</keyword>
<dbReference type="Proteomes" id="UP000293345">
    <property type="component" value="Unassembled WGS sequence"/>
</dbReference>
<dbReference type="AlphaFoldDB" id="A0A4Q2K0F2"/>
<sequence length="233" mass="25906">MPHEAAPSIEELKRRIRQIENSPSADVQHSKGKTRSRSRAKQPSQGSRKRMASMQSDECDSLGQKSSKDAPKALTEEQAFRKIERLACMREHASKALQARLEKDGFDYHVAQAAIDRALRCGLISDERFADVLVRSRLSQGRGLQGIAAELVTFDIDPYSVTAYLEATEGQTGPDELARALAFLDAKPPRGKRLRDSAYRKLMQKGYGASVSASAARIWSEEHETDNSLQAEF</sequence>
<name>A0A4Q2K0F2_9ACTN</name>
<evidence type="ECO:0000313" key="3">
    <source>
        <dbReference type="Proteomes" id="UP000293345"/>
    </source>
</evidence>
<evidence type="ECO:0000256" key="1">
    <source>
        <dbReference type="SAM" id="MobiDB-lite"/>
    </source>
</evidence>
<protein>
    <submittedName>
        <fullName evidence="2">Regulatory protein RecX</fullName>
    </submittedName>
</protein>
<dbReference type="EMBL" id="SDPW01000001">
    <property type="protein sequence ID" value="RXZ53153.1"/>
    <property type="molecule type" value="Genomic_DNA"/>
</dbReference>
<accession>A0A4Q2K0F2</accession>
<comment type="caution">
    <text evidence="2">The sequence shown here is derived from an EMBL/GenBank/DDBJ whole genome shotgun (WGS) entry which is preliminary data.</text>
</comment>
<reference evidence="2 3" key="1">
    <citation type="submission" date="2019-01" db="EMBL/GenBank/DDBJ databases">
        <title>Senegalimassilia sp. nov. KGMB04484 isolated human feces.</title>
        <authorList>
            <person name="Han K.-I."/>
            <person name="Kim J.-S."/>
            <person name="Lee K.C."/>
            <person name="Suh M.K."/>
            <person name="Eom M.K."/>
            <person name="Lee J.H."/>
            <person name="Park S.-H."/>
            <person name="Kang S.W."/>
            <person name="Park J.-E."/>
            <person name="Oh B.S."/>
            <person name="Yu S.Y."/>
            <person name="Choi S.-H."/>
            <person name="Lee D.H."/>
            <person name="Yoon H."/>
            <person name="Kim B.-Y."/>
            <person name="Lee J.H."/>
            <person name="Lee J.-S."/>
        </authorList>
    </citation>
    <scope>NUCLEOTIDE SEQUENCE [LARGE SCALE GENOMIC DNA]</scope>
    <source>
        <strain evidence="2 3">KGMB04484</strain>
    </source>
</reference>
<organism evidence="2 3">
    <name type="scientific">Senegalimassilia faecalis</name>
    <dbReference type="NCBI Taxonomy" id="2509433"/>
    <lineage>
        <taxon>Bacteria</taxon>
        <taxon>Bacillati</taxon>
        <taxon>Actinomycetota</taxon>
        <taxon>Coriobacteriia</taxon>
        <taxon>Coriobacteriales</taxon>
        <taxon>Coriobacteriaceae</taxon>
        <taxon>Senegalimassilia</taxon>
    </lineage>
</organism>